<evidence type="ECO:0000313" key="5">
    <source>
        <dbReference type="Proteomes" id="UP000002051"/>
    </source>
</evidence>
<feature type="domain" description="F-box" evidence="2">
    <location>
        <begin position="41"/>
        <end position="87"/>
    </location>
</feature>
<protein>
    <submittedName>
        <fullName evidence="3">F-box protein interaction domain protein</fullName>
    </submittedName>
</protein>
<organism evidence="3 5">
    <name type="scientific">Medicago truncatula</name>
    <name type="common">Barrel medic</name>
    <name type="synonym">Medicago tribuloides</name>
    <dbReference type="NCBI Taxonomy" id="3880"/>
    <lineage>
        <taxon>Eukaryota</taxon>
        <taxon>Viridiplantae</taxon>
        <taxon>Streptophyta</taxon>
        <taxon>Embryophyta</taxon>
        <taxon>Tracheophyta</taxon>
        <taxon>Spermatophyta</taxon>
        <taxon>Magnoliopsida</taxon>
        <taxon>eudicotyledons</taxon>
        <taxon>Gunneridae</taxon>
        <taxon>Pentapetalae</taxon>
        <taxon>rosids</taxon>
        <taxon>fabids</taxon>
        <taxon>Fabales</taxon>
        <taxon>Fabaceae</taxon>
        <taxon>Papilionoideae</taxon>
        <taxon>50 kb inversion clade</taxon>
        <taxon>NPAAA clade</taxon>
        <taxon>Hologalegina</taxon>
        <taxon>IRL clade</taxon>
        <taxon>Trifolieae</taxon>
        <taxon>Medicago</taxon>
    </lineage>
</organism>
<gene>
    <name evidence="4" type="primary">25481398</name>
    <name evidence="3" type="ORF">MTR_0760s0010</name>
</gene>
<accession>A0A072TDF9</accession>
<evidence type="ECO:0000259" key="2">
    <source>
        <dbReference type="PROSITE" id="PS50181"/>
    </source>
</evidence>
<dbReference type="CDD" id="cd22157">
    <property type="entry name" value="F-box_AtFBW1-like"/>
    <property type="match status" value="1"/>
</dbReference>
<dbReference type="EnsemblPlants" id="KEH15594">
    <property type="protein sequence ID" value="KEH15594"/>
    <property type="gene ID" value="MTR_0760s0010"/>
</dbReference>
<dbReference type="SUPFAM" id="SSF81383">
    <property type="entry name" value="F-box domain"/>
    <property type="match status" value="1"/>
</dbReference>
<reference evidence="4" key="3">
    <citation type="submission" date="2015-06" db="UniProtKB">
        <authorList>
            <consortium name="EnsemblPlants"/>
        </authorList>
    </citation>
    <scope>IDENTIFICATION</scope>
    <source>
        <strain evidence="4">cv. Jemalong A17</strain>
    </source>
</reference>
<dbReference type="PANTHER" id="PTHR31672:SF13">
    <property type="entry name" value="F-BOX PROTEIN CPR30-LIKE"/>
    <property type="match status" value="1"/>
</dbReference>
<dbReference type="PANTHER" id="PTHR31672">
    <property type="entry name" value="BNACNNG10540D PROTEIN"/>
    <property type="match status" value="1"/>
</dbReference>
<dbReference type="PROSITE" id="PS50181">
    <property type="entry name" value="FBOX"/>
    <property type="match status" value="1"/>
</dbReference>
<dbReference type="Pfam" id="PF00646">
    <property type="entry name" value="F-box"/>
    <property type="match status" value="1"/>
</dbReference>
<dbReference type="HOGENOM" id="CLU_027176_1_4_1"/>
<dbReference type="Proteomes" id="UP000002051">
    <property type="component" value="Unassembled WGS sequence"/>
</dbReference>
<dbReference type="Gene3D" id="1.20.1280.50">
    <property type="match status" value="1"/>
</dbReference>
<dbReference type="SMART" id="SM00256">
    <property type="entry name" value="FBOX"/>
    <property type="match status" value="1"/>
</dbReference>
<dbReference type="InterPro" id="IPR006527">
    <property type="entry name" value="F-box-assoc_dom_typ1"/>
</dbReference>
<dbReference type="AlphaFoldDB" id="A0A072TDF9"/>
<reference evidence="3 5" key="1">
    <citation type="journal article" date="2011" name="Nature">
        <title>The Medicago genome provides insight into the evolution of rhizobial symbioses.</title>
        <authorList>
            <person name="Young N.D."/>
            <person name="Debelle F."/>
            <person name="Oldroyd G.E."/>
            <person name="Geurts R."/>
            <person name="Cannon S.B."/>
            <person name="Udvardi M.K."/>
            <person name="Benedito V.A."/>
            <person name="Mayer K.F."/>
            <person name="Gouzy J."/>
            <person name="Schoof H."/>
            <person name="Van de Peer Y."/>
            <person name="Proost S."/>
            <person name="Cook D.R."/>
            <person name="Meyers B.C."/>
            <person name="Spannagl M."/>
            <person name="Cheung F."/>
            <person name="De Mita S."/>
            <person name="Krishnakumar V."/>
            <person name="Gundlach H."/>
            <person name="Zhou S."/>
            <person name="Mudge J."/>
            <person name="Bharti A.K."/>
            <person name="Murray J.D."/>
            <person name="Naoumkina M.A."/>
            <person name="Rosen B."/>
            <person name="Silverstein K.A."/>
            <person name="Tang H."/>
            <person name="Rombauts S."/>
            <person name="Zhao P.X."/>
            <person name="Zhou P."/>
            <person name="Barbe V."/>
            <person name="Bardou P."/>
            <person name="Bechner M."/>
            <person name="Bellec A."/>
            <person name="Berger A."/>
            <person name="Berges H."/>
            <person name="Bidwell S."/>
            <person name="Bisseling T."/>
            <person name="Choisne N."/>
            <person name="Couloux A."/>
            <person name="Denny R."/>
            <person name="Deshpande S."/>
            <person name="Dai X."/>
            <person name="Doyle J.J."/>
            <person name="Dudez A.M."/>
            <person name="Farmer A.D."/>
            <person name="Fouteau S."/>
            <person name="Franken C."/>
            <person name="Gibelin C."/>
            <person name="Gish J."/>
            <person name="Goldstein S."/>
            <person name="Gonzalez A.J."/>
            <person name="Green P.J."/>
            <person name="Hallab A."/>
            <person name="Hartog M."/>
            <person name="Hua A."/>
            <person name="Humphray S.J."/>
            <person name="Jeong D.H."/>
            <person name="Jing Y."/>
            <person name="Jocker A."/>
            <person name="Kenton S.M."/>
            <person name="Kim D.J."/>
            <person name="Klee K."/>
            <person name="Lai H."/>
            <person name="Lang C."/>
            <person name="Lin S."/>
            <person name="Macmil S.L."/>
            <person name="Magdelenat G."/>
            <person name="Matthews L."/>
            <person name="McCorrison J."/>
            <person name="Monaghan E.L."/>
            <person name="Mun J.H."/>
            <person name="Najar F.Z."/>
            <person name="Nicholson C."/>
            <person name="Noirot C."/>
            <person name="O'Bleness M."/>
            <person name="Paule C.R."/>
            <person name="Poulain J."/>
            <person name="Prion F."/>
            <person name="Qin B."/>
            <person name="Qu C."/>
            <person name="Retzel E.F."/>
            <person name="Riddle C."/>
            <person name="Sallet E."/>
            <person name="Samain S."/>
            <person name="Samson N."/>
            <person name="Sanders I."/>
            <person name="Saurat O."/>
            <person name="Scarpelli C."/>
            <person name="Schiex T."/>
            <person name="Segurens B."/>
            <person name="Severin A.J."/>
            <person name="Sherrier D.J."/>
            <person name="Shi R."/>
            <person name="Sims S."/>
            <person name="Singer S.R."/>
            <person name="Sinharoy S."/>
            <person name="Sterck L."/>
            <person name="Viollet A."/>
            <person name="Wang B.B."/>
            <person name="Wang K."/>
            <person name="Wang M."/>
            <person name="Wang X."/>
            <person name="Warfsmann J."/>
            <person name="Weissenbach J."/>
            <person name="White D.D."/>
            <person name="White J.D."/>
            <person name="Wiley G.B."/>
            <person name="Wincker P."/>
            <person name="Xing Y."/>
            <person name="Yang L."/>
            <person name="Yao Z."/>
            <person name="Ying F."/>
            <person name="Zhai J."/>
            <person name="Zhou L."/>
            <person name="Zuber A."/>
            <person name="Denarie J."/>
            <person name="Dixon R.A."/>
            <person name="May G.D."/>
            <person name="Schwartz D.C."/>
            <person name="Rogers J."/>
            <person name="Quetier F."/>
            <person name="Town C.D."/>
            <person name="Roe B.A."/>
        </authorList>
    </citation>
    <scope>NUCLEOTIDE SEQUENCE [LARGE SCALE GENOMIC DNA]</scope>
    <source>
        <strain evidence="3">A17</strain>
        <strain evidence="4 5">cv. Jemalong A17</strain>
    </source>
</reference>
<keyword evidence="5" id="KW-1185">Reference proteome</keyword>
<dbReference type="InterPro" id="IPR017451">
    <property type="entry name" value="F-box-assoc_interact_dom"/>
</dbReference>
<dbReference type="Pfam" id="PF07734">
    <property type="entry name" value="FBA_1"/>
    <property type="match status" value="1"/>
</dbReference>
<dbReference type="NCBIfam" id="TIGR01640">
    <property type="entry name" value="F_box_assoc_1"/>
    <property type="match status" value="1"/>
</dbReference>
<name>A0A072TDF9_MEDTR</name>
<evidence type="ECO:0000313" key="4">
    <source>
        <dbReference type="EnsemblPlants" id="KEH15594"/>
    </source>
</evidence>
<sequence>MAPGNHDNDVNNVVSSHSFMEETTTSKRQKPANTIGTLTSPPPLPSLPLDLVAEILCRLPVKLLLQFRCVCKSFKSLISDHKFGKKHLQLSTKRHHLLVSTTNNLGELLLFDSPIPSDFSFSTITHTKLNYPNCLKIGYTPPALGCSRSCDGILCFTINNGPAVLWNPSIRTFKILPPLDDKHLSAYSFGYDNLINNYKIVALSLCKDKTEVSVHTLGTYSWIKIHDFPYTSPLCGSGIFVNGNVNWLALDGVTSSCVIVSLDLTKESYQKLLPPNMEMDHWTTLGVLKDCLCIFASNDVFLNVWAMKEYGNVESWTKSYHIPHKEFHGLFAYTYENENDQLLMDFNELGHYSLKLVVYDFKSGTLKTHEIQSLRYDMEPEVYIESLISPCF</sequence>
<dbReference type="InterPro" id="IPR036047">
    <property type="entry name" value="F-box-like_dom_sf"/>
</dbReference>
<dbReference type="EMBL" id="KL403484">
    <property type="protein sequence ID" value="KEH15594.1"/>
    <property type="molecule type" value="Genomic_DNA"/>
</dbReference>
<dbReference type="InterPro" id="IPR001810">
    <property type="entry name" value="F-box_dom"/>
</dbReference>
<dbReference type="STRING" id="3880.A0A072TDF9"/>
<evidence type="ECO:0000256" key="1">
    <source>
        <dbReference type="SAM" id="MobiDB-lite"/>
    </source>
</evidence>
<reference evidence="3 5" key="2">
    <citation type="journal article" date="2014" name="BMC Genomics">
        <title>An improved genome release (version Mt4.0) for the model legume Medicago truncatula.</title>
        <authorList>
            <person name="Tang H."/>
            <person name="Krishnakumar V."/>
            <person name="Bidwell S."/>
            <person name="Rosen B."/>
            <person name="Chan A."/>
            <person name="Zhou S."/>
            <person name="Gentzbittel L."/>
            <person name="Childs K.L."/>
            <person name="Yandell M."/>
            <person name="Gundlach H."/>
            <person name="Mayer K.F."/>
            <person name="Schwartz D.C."/>
            <person name="Town C.D."/>
        </authorList>
    </citation>
    <scope>GENOME REANNOTATION</scope>
    <source>
        <strain evidence="3">A17</strain>
        <strain evidence="4 5">cv. Jemalong A17</strain>
    </source>
</reference>
<feature type="region of interest" description="Disordered" evidence="1">
    <location>
        <begin position="19"/>
        <end position="39"/>
    </location>
</feature>
<dbReference type="InterPro" id="IPR050796">
    <property type="entry name" value="SCF_F-box_component"/>
</dbReference>
<evidence type="ECO:0000313" key="3">
    <source>
        <dbReference type="EMBL" id="KEH15594.1"/>
    </source>
</evidence>
<proteinExistence type="predicted"/>